<sequence length="53" mass="6076">MPHLSPMSWILAPLMFFGLLAVMAATLWWSQLPIFPKILSTSKFSPSNPWNWS</sequence>
<protein>
    <submittedName>
        <fullName evidence="1">ATP synthase F0 subunit 8</fullName>
    </submittedName>
</protein>
<gene>
    <name evidence="1" type="primary">ATP8</name>
</gene>
<reference evidence="1" key="1">
    <citation type="submission" date="2009-04" db="EMBL/GenBank/DDBJ databases">
        <title>Phylogenetic inference of Terebelliformia worms based on combined mitochondrial and nuclear data.</title>
        <authorList>
            <person name="Zhong M."/>
            <person name="Struck T.H."/>
            <person name="Halanych K.M."/>
        </authorList>
    </citation>
    <scope>NUCLEOTIDE SEQUENCE</scope>
</reference>
<accession>G8XXK1</accession>
<geneLocation type="mitochondrion" evidence="1"/>
<proteinExistence type="predicted"/>
<dbReference type="AlphaFoldDB" id="G8XXK1"/>
<name>G8XXK1_PECGU</name>
<keyword evidence="1" id="KW-0496">Mitochondrion</keyword>
<evidence type="ECO:0000313" key="1">
    <source>
        <dbReference type="EMBL" id="ACR00042.1"/>
    </source>
</evidence>
<organism evidence="1">
    <name type="scientific">Pectinaria gouldii</name>
    <name type="common">Trumpet worm</name>
    <name type="synonym">Ice-cream cone worm</name>
    <dbReference type="NCBI Taxonomy" id="260746"/>
    <lineage>
        <taxon>Eukaryota</taxon>
        <taxon>Metazoa</taxon>
        <taxon>Spiralia</taxon>
        <taxon>Lophotrochozoa</taxon>
        <taxon>Annelida</taxon>
        <taxon>Polychaeta</taxon>
        <taxon>Sedentaria</taxon>
        <taxon>Canalipalpata</taxon>
        <taxon>Terebellida</taxon>
        <taxon>Terebelliformia</taxon>
        <taxon>Pectinariidae</taxon>
        <taxon>Pectinaria</taxon>
    </lineage>
</organism>
<dbReference type="EMBL" id="FJ976040">
    <property type="protein sequence ID" value="ACR00042.1"/>
    <property type="molecule type" value="Genomic_DNA"/>
</dbReference>